<dbReference type="Proteomes" id="UP000827092">
    <property type="component" value="Unassembled WGS sequence"/>
</dbReference>
<keyword evidence="2" id="KW-0808">Transferase</keyword>
<gene>
    <name evidence="4" type="ORF">JTE90_026052</name>
</gene>
<feature type="domain" description="Sulfotransferase" evidence="3">
    <location>
        <begin position="35"/>
        <end position="300"/>
    </location>
</feature>
<reference evidence="4 5" key="1">
    <citation type="journal article" date="2022" name="Nat. Ecol. Evol.">
        <title>A masculinizing supergene underlies an exaggerated male reproductive morph in a spider.</title>
        <authorList>
            <person name="Hendrickx F."/>
            <person name="De Corte Z."/>
            <person name="Sonet G."/>
            <person name="Van Belleghem S.M."/>
            <person name="Kostlbacher S."/>
            <person name="Vangestel C."/>
        </authorList>
    </citation>
    <scope>NUCLEOTIDE SEQUENCE [LARGE SCALE GENOMIC DNA]</scope>
    <source>
        <strain evidence="4">W744_W776</strain>
    </source>
</reference>
<sequence length="315" mass="36706">MNNNRFCTNVEGINIPCFFSEECFRSALAFKPKSGDVFVVTYPKCGTTWMQTLVLNILRRGQPLDNPTDFHLASPFLDMLGAEDAEERMLKPGVYKTHLPSWKVPWSANAKYIYVARNPKDCCISFYHHMKVLPGYQFADGSFKEFLDLFLSGEVEYGNYFDHLIPWYNKRNNSNIYFTTFENMKTDFKKVALEVAEFIDKKEAEYLLHNPEVLEKICHNCSFDVMKKIINEGLSALYNNMDRRVFEKLPKGRQHVLNYVQSLPKKQESKVQLVRKGQIGSWSSEMTSEEIDVLNNEIIKRTKDSDVMSLWKSYE</sequence>
<accession>A0AAV6UCA6</accession>
<evidence type="ECO:0000259" key="3">
    <source>
        <dbReference type="Pfam" id="PF00685"/>
    </source>
</evidence>
<dbReference type="GO" id="GO:0008146">
    <property type="term" value="F:sulfotransferase activity"/>
    <property type="evidence" value="ECO:0007669"/>
    <property type="project" value="InterPro"/>
</dbReference>
<organism evidence="4 5">
    <name type="scientific">Oedothorax gibbosus</name>
    <dbReference type="NCBI Taxonomy" id="931172"/>
    <lineage>
        <taxon>Eukaryota</taxon>
        <taxon>Metazoa</taxon>
        <taxon>Ecdysozoa</taxon>
        <taxon>Arthropoda</taxon>
        <taxon>Chelicerata</taxon>
        <taxon>Arachnida</taxon>
        <taxon>Araneae</taxon>
        <taxon>Araneomorphae</taxon>
        <taxon>Entelegynae</taxon>
        <taxon>Araneoidea</taxon>
        <taxon>Linyphiidae</taxon>
        <taxon>Erigoninae</taxon>
        <taxon>Oedothorax</taxon>
    </lineage>
</organism>
<evidence type="ECO:0000256" key="1">
    <source>
        <dbReference type="ARBA" id="ARBA00005771"/>
    </source>
</evidence>
<evidence type="ECO:0000313" key="5">
    <source>
        <dbReference type="Proteomes" id="UP000827092"/>
    </source>
</evidence>
<dbReference type="Pfam" id="PF00685">
    <property type="entry name" value="Sulfotransfer_1"/>
    <property type="match status" value="1"/>
</dbReference>
<protein>
    <recommendedName>
        <fullName evidence="3">Sulfotransferase domain-containing protein</fullName>
    </recommendedName>
</protein>
<keyword evidence="5" id="KW-1185">Reference proteome</keyword>
<dbReference type="PANTHER" id="PTHR11783">
    <property type="entry name" value="SULFOTRANSFERASE SULT"/>
    <property type="match status" value="1"/>
</dbReference>
<dbReference type="InterPro" id="IPR000863">
    <property type="entry name" value="Sulfotransferase_dom"/>
</dbReference>
<name>A0AAV6UCA6_9ARAC</name>
<proteinExistence type="inferred from homology"/>
<dbReference type="Gene3D" id="3.40.50.300">
    <property type="entry name" value="P-loop containing nucleotide triphosphate hydrolases"/>
    <property type="match status" value="1"/>
</dbReference>
<dbReference type="SUPFAM" id="SSF52540">
    <property type="entry name" value="P-loop containing nucleoside triphosphate hydrolases"/>
    <property type="match status" value="1"/>
</dbReference>
<dbReference type="AlphaFoldDB" id="A0AAV6UCA6"/>
<evidence type="ECO:0000256" key="2">
    <source>
        <dbReference type="ARBA" id="ARBA00022679"/>
    </source>
</evidence>
<dbReference type="EMBL" id="JAFNEN010000490">
    <property type="protein sequence ID" value="KAG8181892.1"/>
    <property type="molecule type" value="Genomic_DNA"/>
</dbReference>
<evidence type="ECO:0000313" key="4">
    <source>
        <dbReference type="EMBL" id="KAG8181892.1"/>
    </source>
</evidence>
<comment type="similarity">
    <text evidence="1">Belongs to the sulfotransferase 1 family.</text>
</comment>
<comment type="caution">
    <text evidence="4">The sequence shown here is derived from an EMBL/GenBank/DDBJ whole genome shotgun (WGS) entry which is preliminary data.</text>
</comment>
<dbReference type="InterPro" id="IPR027417">
    <property type="entry name" value="P-loop_NTPase"/>
</dbReference>